<evidence type="ECO:0000313" key="2">
    <source>
        <dbReference type="EMBL" id="AEF55258.1"/>
    </source>
</evidence>
<dbReference type="GO" id="GO:0016747">
    <property type="term" value="F:acyltransferase activity, transferring groups other than amino-acyl groups"/>
    <property type="evidence" value="ECO:0007669"/>
    <property type="project" value="InterPro"/>
</dbReference>
<name>F6CUD9_MARPP</name>
<dbReference type="HOGENOM" id="CLU_122305_1_0_6"/>
<dbReference type="STRING" id="491952.Mar181_2221"/>
<dbReference type="RefSeq" id="WP_013796733.1">
    <property type="nucleotide sequence ID" value="NC_015559.1"/>
</dbReference>
<gene>
    <name evidence="2" type="ordered locus">Mar181_2221</name>
</gene>
<feature type="domain" description="N-acetyltransferase" evidence="1">
    <location>
        <begin position="2"/>
        <end position="160"/>
    </location>
</feature>
<dbReference type="PANTHER" id="PTHR43415:SF3">
    <property type="entry name" value="GNAT-FAMILY ACETYLTRANSFERASE"/>
    <property type="match status" value="1"/>
</dbReference>
<dbReference type="Pfam" id="PF00583">
    <property type="entry name" value="Acetyltransf_1"/>
    <property type="match status" value="1"/>
</dbReference>
<proteinExistence type="predicted"/>
<dbReference type="InterPro" id="IPR016181">
    <property type="entry name" value="Acyl_CoA_acyltransferase"/>
</dbReference>
<dbReference type="EMBL" id="CP002771">
    <property type="protein sequence ID" value="AEF55258.1"/>
    <property type="molecule type" value="Genomic_DNA"/>
</dbReference>
<evidence type="ECO:0000259" key="1">
    <source>
        <dbReference type="PROSITE" id="PS51186"/>
    </source>
</evidence>
<organism evidence="2 3">
    <name type="scientific">Marinomonas posidonica (strain CECT 7376 / NCIMB 14433 / IVIA-Po-181)</name>
    <dbReference type="NCBI Taxonomy" id="491952"/>
    <lineage>
        <taxon>Bacteria</taxon>
        <taxon>Pseudomonadati</taxon>
        <taxon>Pseudomonadota</taxon>
        <taxon>Gammaproteobacteria</taxon>
        <taxon>Oceanospirillales</taxon>
        <taxon>Oceanospirillaceae</taxon>
        <taxon>Marinomonas</taxon>
    </lineage>
</organism>
<dbReference type="KEGG" id="mpc:Mar181_2221"/>
<dbReference type="InterPro" id="IPR000182">
    <property type="entry name" value="GNAT_dom"/>
</dbReference>
<dbReference type="eggNOG" id="COG0456">
    <property type="taxonomic scope" value="Bacteria"/>
</dbReference>
<keyword evidence="3" id="KW-1185">Reference proteome</keyword>
<reference evidence="2 3" key="1">
    <citation type="journal article" date="2012" name="Stand. Genomic Sci.">
        <title>Complete genome sequence of Marinomonas posidonica type strain (IVIA-Po-181(T)).</title>
        <authorList>
            <person name="Lucas-Elio P."/>
            <person name="Goodwin L."/>
            <person name="Woyke T."/>
            <person name="Pitluck S."/>
            <person name="Nolan M."/>
            <person name="Kyrpides N.C."/>
            <person name="Detter J.C."/>
            <person name="Copeland A."/>
            <person name="Lu M."/>
            <person name="Bruce D."/>
            <person name="Detter C."/>
            <person name="Tapia R."/>
            <person name="Han S."/>
            <person name="Land M.L."/>
            <person name="Ivanova N."/>
            <person name="Mikhailova N."/>
            <person name="Johnston A.W."/>
            <person name="Sanchez-Amat A."/>
        </authorList>
    </citation>
    <scope>NUCLEOTIDE SEQUENCE [LARGE SCALE GENOMIC DNA]</scope>
    <source>
        <strain evidence="3">CECT 7376 / NCIMB 14433 / IVIA-Po-181</strain>
    </source>
</reference>
<evidence type="ECO:0000313" key="3">
    <source>
        <dbReference type="Proteomes" id="UP000009230"/>
    </source>
</evidence>
<dbReference type="OrthoDB" id="1858440at2"/>
<dbReference type="Proteomes" id="UP000009230">
    <property type="component" value="Chromosome"/>
</dbReference>
<dbReference type="Gene3D" id="3.40.630.30">
    <property type="match status" value="1"/>
</dbReference>
<dbReference type="SUPFAM" id="SSF55729">
    <property type="entry name" value="Acyl-CoA N-acyltransferases (Nat)"/>
    <property type="match status" value="1"/>
</dbReference>
<accession>F6CUD9</accession>
<sequence length="160" mass="18418">MILLRDMRQEEFPAYSQYFIDDYSQEIAKNYGHSLEVSVELAKKDLHRSFPNGLEDNAHSLLCIEAEVDGECKLVGYLWHCVNISDNSTFVYDFFIFSEYRGLGYGTESILALETQLQAIGINQIKLRVAYHNDRALKLYKKVGFEITGFNMSKKVSELP</sequence>
<dbReference type="PANTHER" id="PTHR43415">
    <property type="entry name" value="SPERMIDINE N(1)-ACETYLTRANSFERASE"/>
    <property type="match status" value="1"/>
</dbReference>
<dbReference type="CDD" id="cd04301">
    <property type="entry name" value="NAT_SF"/>
    <property type="match status" value="1"/>
</dbReference>
<protein>
    <submittedName>
        <fullName evidence="2">GCN5-related N-acetyltransferase</fullName>
    </submittedName>
</protein>
<dbReference type="PROSITE" id="PS51186">
    <property type="entry name" value="GNAT"/>
    <property type="match status" value="1"/>
</dbReference>
<dbReference type="AlphaFoldDB" id="F6CUD9"/>